<keyword evidence="9" id="KW-1133">Transmembrane helix</keyword>
<dbReference type="InterPro" id="IPR000700">
    <property type="entry name" value="PAS-assoc_C"/>
</dbReference>
<evidence type="ECO:0000256" key="3">
    <source>
        <dbReference type="ARBA" id="ARBA00022553"/>
    </source>
</evidence>
<comment type="catalytic activity">
    <reaction evidence="1">
        <text>ATP + protein L-histidine = ADP + protein N-phospho-L-histidine.</text>
        <dbReference type="EC" id="2.7.13.3"/>
    </reaction>
</comment>
<dbReference type="NCBIfam" id="TIGR00229">
    <property type="entry name" value="sensory_box"/>
    <property type="match status" value="1"/>
</dbReference>
<name>A0A840AZJ7_9SPHN</name>
<evidence type="ECO:0000259" key="11">
    <source>
        <dbReference type="PROSITE" id="PS50112"/>
    </source>
</evidence>
<dbReference type="SMART" id="SM00086">
    <property type="entry name" value="PAC"/>
    <property type="match status" value="1"/>
</dbReference>
<dbReference type="InterPro" id="IPR000014">
    <property type="entry name" value="PAS"/>
</dbReference>
<dbReference type="RefSeq" id="WP_183940012.1">
    <property type="nucleotide sequence ID" value="NZ_BAABBG010000001.1"/>
</dbReference>
<dbReference type="InterPro" id="IPR035965">
    <property type="entry name" value="PAS-like_dom_sf"/>
</dbReference>
<dbReference type="SUPFAM" id="SSF55874">
    <property type="entry name" value="ATPase domain of HSP90 chaperone/DNA topoisomerase II/histidine kinase"/>
    <property type="match status" value="1"/>
</dbReference>
<keyword evidence="6" id="KW-0418">Kinase</keyword>
<keyword evidence="4" id="KW-0808">Transferase</keyword>
<feature type="transmembrane region" description="Helical" evidence="9">
    <location>
        <begin position="180"/>
        <end position="199"/>
    </location>
</feature>
<dbReference type="PROSITE" id="PS50113">
    <property type="entry name" value="PAC"/>
    <property type="match status" value="1"/>
</dbReference>
<evidence type="ECO:0000256" key="8">
    <source>
        <dbReference type="ARBA" id="ARBA00023012"/>
    </source>
</evidence>
<keyword evidence="8" id="KW-0902">Two-component regulatory system</keyword>
<accession>A0A840AZJ7</accession>
<dbReference type="SMART" id="SM00388">
    <property type="entry name" value="HisKA"/>
    <property type="match status" value="1"/>
</dbReference>
<feature type="transmembrane region" description="Helical" evidence="9">
    <location>
        <begin position="109"/>
        <end position="128"/>
    </location>
</feature>
<keyword evidence="9" id="KW-0472">Membrane</keyword>
<protein>
    <recommendedName>
        <fullName evidence="2">histidine kinase</fullName>
        <ecNumber evidence="2">2.7.13.3</ecNumber>
    </recommendedName>
</protein>
<dbReference type="GO" id="GO:0005524">
    <property type="term" value="F:ATP binding"/>
    <property type="evidence" value="ECO:0007669"/>
    <property type="project" value="UniProtKB-KW"/>
</dbReference>
<evidence type="ECO:0000259" key="10">
    <source>
        <dbReference type="PROSITE" id="PS50109"/>
    </source>
</evidence>
<keyword evidence="3" id="KW-0597">Phosphoprotein</keyword>
<evidence type="ECO:0000256" key="4">
    <source>
        <dbReference type="ARBA" id="ARBA00022679"/>
    </source>
</evidence>
<dbReference type="Pfam" id="PF08447">
    <property type="entry name" value="PAS_3"/>
    <property type="match status" value="1"/>
</dbReference>
<dbReference type="InterPro" id="IPR013655">
    <property type="entry name" value="PAS_fold_3"/>
</dbReference>
<dbReference type="InterPro" id="IPR036890">
    <property type="entry name" value="HATPase_C_sf"/>
</dbReference>
<dbReference type="PANTHER" id="PTHR43065:SF46">
    <property type="entry name" value="C4-DICARBOXYLATE TRANSPORT SENSOR PROTEIN DCTB"/>
    <property type="match status" value="1"/>
</dbReference>
<evidence type="ECO:0000256" key="5">
    <source>
        <dbReference type="ARBA" id="ARBA00022741"/>
    </source>
</evidence>
<feature type="domain" description="PAC" evidence="12">
    <location>
        <begin position="608"/>
        <end position="660"/>
    </location>
</feature>
<dbReference type="InterPro" id="IPR001610">
    <property type="entry name" value="PAC"/>
</dbReference>
<gene>
    <name evidence="13" type="ORF">GGR91_000654</name>
</gene>
<dbReference type="Gene3D" id="1.10.287.130">
    <property type="match status" value="1"/>
</dbReference>
<dbReference type="InterPro" id="IPR003661">
    <property type="entry name" value="HisK_dim/P_dom"/>
</dbReference>
<evidence type="ECO:0000256" key="6">
    <source>
        <dbReference type="ARBA" id="ARBA00022777"/>
    </source>
</evidence>
<evidence type="ECO:0000256" key="7">
    <source>
        <dbReference type="ARBA" id="ARBA00022840"/>
    </source>
</evidence>
<dbReference type="PROSITE" id="PS50109">
    <property type="entry name" value="HIS_KIN"/>
    <property type="match status" value="1"/>
</dbReference>
<feature type="transmembrane region" description="Helical" evidence="9">
    <location>
        <begin position="135"/>
        <end position="160"/>
    </location>
</feature>
<dbReference type="SUPFAM" id="SSF47384">
    <property type="entry name" value="Homodimeric domain of signal transducing histidine kinase"/>
    <property type="match status" value="1"/>
</dbReference>
<keyword evidence="7" id="KW-0067">ATP-binding</keyword>
<feature type="transmembrane region" description="Helical" evidence="9">
    <location>
        <begin position="83"/>
        <end position="103"/>
    </location>
</feature>
<dbReference type="Pfam" id="PF02518">
    <property type="entry name" value="HATPase_c"/>
    <property type="match status" value="1"/>
</dbReference>
<feature type="domain" description="PAS" evidence="11">
    <location>
        <begin position="531"/>
        <end position="606"/>
    </location>
</feature>
<dbReference type="Gene3D" id="3.30.450.20">
    <property type="entry name" value="PAS domain"/>
    <property type="match status" value="1"/>
</dbReference>
<evidence type="ECO:0000313" key="14">
    <source>
        <dbReference type="Proteomes" id="UP000581447"/>
    </source>
</evidence>
<dbReference type="Gene3D" id="3.30.565.10">
    <property type="entry name" value="Histidine kinase-like ATPase, C-terminal domain"/>
    <property type="match status" value="1"/>
</dbReference>
<dbReference type="AlphaFoldDB" id="A0A840AZJ7"/>
<evidence type="ECO:0000256" key="1">
    <source>
        <dbReference type="ARBA" id="ARBA00000085"/>
    </source>
</evidence>
<organism evidence="13 14">
    <name type="scientific">Sphingorhabdus rigui</name>
    <dbReference type="NCBI Taxonomy" id="1282858"/>
    <lineage>
        <taxon>Bacteria</taxon>
        <taxon>Pseudomonadati</taxon>
        <taxon>Pseudomonadota</taxon>
        <taxon>Alphaproteobacteria</taxon>
        <taxon>Sphingomonadales</taxon>
        <taxon>Sphingomonadaceae</taxon>
        <taxon>Sphingorhabdus</taxon>
    </lineage>
</organism>
<dbReference type="InterPro" id="IPR003594">
    <property type="entry name" value="HATPase_dom"/>
</dbReference>
<dbReference type="PRINTS" id="PR00344">
    <property type="entry name" value="BCTRLSENSOR"/>
</dbReference>
<keyword evidence="5" id="KW-0547">Nucleotide-binding</keyword>
<dbReference type="GO" id="GO:0000155">
    <property type="term" value="F:phosphorelay sensor kinase activity"/>
    <property type="evidence" value="ECO:0007669"/>
    <property type="project" value="InterPro"/>
</dbReference>
<comment type="caution">
    <text evidence="13">The sequence shown here is derived from an EMBL/GenBank/DDBJ whole genome shotgun (WGS) entry which is preliminary data.</text>
</comment>
<dbReference type="SMART" id="SM00091">
    <property type="entry name" value="PAS"/>
    <property type="match status" value="1"/>
</dbReference>
<evidence type="ECO:0000259" key="12">
    <source>
        <dbReference type="PROSITE" id="PS50113"/>
    </source>
</evidence>
<proteinExistence type="predicted"/>
<dbReference type="Proteomes" id="UP000581447">
    <property type="component" value="Unassembled WGS sequence"/>
</dbReference>
<dbReference type="SUPFAM" id="SSF55785">
    <property type="entry name" value="PYP-like sensor domain (PAS domain)"/>
    <property type="match status" value="1"/>
</dbReference>
<keyword evidence="14" id="KW-1185">Reference proteome</keyword>
<sequence length="900" mass="98198">MSRRWTGFLAIRDIPKTELLIALFIGVAGLFLNAFELKLGWGTNFVLGNALVYVFVRVLAPQSLVLAVSVSSIGSIILLNHPWGWIVSVCEAAFIAIVAPRSSPVRSVVLYWIVAGAPLLFLFYGGILKMDQLSLALVVAKQIANGILNVVLGEIIYVAILSRNPFGKFGHWPKLRVECFTVMLFMGTVLIPATVYMALDRPSRERAAMEEVNRNLESRISVADAQLSAWVDSRTMLLRAYADNGELPRGPSEARLPKEFSAEFQKIAFLAPNQSLAEFVSAQGGSLIGATSAKADLSPLTDNRARLVALNLGPARSNVDFALVVPHVRNGQAEDIVAILRPTTLHDLVEIPGQHVMDNIFFISPAQGTFALTHVTAHVRTLVGSMSQSQQATAFTKPVLLSDVDYDRAITSDLRDTQIVRLNPIAALPQWQVASVLPLGPAVLKARAVQLLHFLAVITFVFLIGLLASHMSLKASNVLRRVSQAAADLTQFGRSQPASDHIFIEEVSEISGTIAMAAASFGRERGALASYQRRLNSIAQHAPIIVYAVDVANGEGTDMTYISPSLEKMLGYSTAEGLTENWWSRSIHPDDYEYCMAAFRHLKPGKVYAAEYRLRHKNGSYVWVYDTLSVEPTAQGAEQEAVGIIMDISEQKASEDQLLQSDKMASLGRMMSGTAHELNQPLNFIKLAASNLRENAVRGRLEAEKFIPKLENVVAQVERASAILLQMRIFGRTSKEAPSAINIQSTVEAVILMAEPQMELDGTQLVTEVKASGIYVRAMPVMLEQVFLNLFINANDAIRSRHDAGDSAEGEIKITIDRNDRSAFITVADNGPGIAPDVLPKIFEPFFTTKPPKEGTGLGLSISYGIIRDMGGVLRAETSRKGARFIIELPLADVTATEAA</sequence>
<feature type="domain" description="Histidine kinase" evidence="10">
    <location>
        <begin position="673"/>
        <end position="893"/>
    </location>
</feature>
<reference evidence="13 14" key="1">
    <citation type="submission" date="2020-08" db="EMBL/GenBank/DDBJ databases">
        <title>Genomic Encyclopedia of Type Strains, Phase IV (KMG-IV): sequencing the most valuable type-strain genomes for metagenomic binning, comparative biology and taxonomic classification.</title>
        <authorList>
            <person name="Goeker M."/>
        </authorList>
    </citation>
    <scope>NUCLEOTIDE SEQUENCE [LARGE SCALE GENOMIC DNA]</scope>
    <source>
        <strain evidence="13 14">DSM 29050</strain>
    </source>
</reference>
<feature type="transmembrane region" description="Helical" evidence="9">
    <location>
        <begin position="451"/>
        <end position="473"/>
    </location>
</feature>
<dbReference type="InterPro" id="IPR004358">
    <property type="entry name" value="Sig_transdc_His_kin-like_C"/>
</dbReference>
<dbReference type="CDD" id="cd00130">
    <property type="entry name" value="PAS"/>
    <property type="match status" value="1"/>
</dbReference>
<dbReference type="InterPro" id="IPR005467">
    <property type="entry name" value="His_kinase_dom"/>
</dbReference>
<dbReference type="SMART" id="SM00387">
    <property type="entry name" value="HATPase_c"/>
    <property type="match status" value="1"/>
</dbReference>
<dbReference type="InterPro" id="IPR036097">
    <property type="entry name" value="HisK_dim/P_sf"/>
</dbReference>
<feature type="transmembrane region" description="Helical" evidence="9">
    <location>
        <begin position="50"/>
        <end position="71"/>
    </location>
</feature>
<dbReference type="EMBL" id="JACIEA010000001">
    <property type="protein sequence ID" value="MBB3942432.1"/>
    <property type="molecule type" value="Genomic_DNA"/>
</dbReference>
<evidence type="ECO:0000256" key="2">
    <source>
        <dbReference type="ARBA" id="ARBA00012438"/>
    </source>
</evidence>
<dbReference type="EC" id="2.7.13.3" evidence="2"/>
<keyword evidence="9" id="KW-0812">Transmembrane</keyword>
<dbReference type="CDD" id="cd00082">
    <property type="entry name" value="HisKA"/>
    <property type="match status" value="1"/>
</dbReference>
<dbReference type="PANTHER" id="PTHR43065">
    <property type="entry name" value="SENSOR HISTIDINE KINASE"/>
    <property type="match status" value="1"/>
</dbReference>
<dbReference type="PROSITE" id="PS50112">
    <property type="entry name" value="PAS"/>
    <property type="match status" value="1"/>
</dbReference>
<evidence type="ECO:0000313" key="13">
    <source>
        <dbReference type="EMBL" id="MBB3942432.1"/>
    </source>
</evidence>
<evidence type="ECO:0000256" key="9">
    <source>
        <dbReference type="SAM" id="Phobius"/>
    </source>
</evidence>